<keyword evidence="10" id="KW-0969">Cilium</keyword>
<dbReference type="NCBIfam" id="TIGR03506">
    <property type="entry name" value="FlgEFG_subfam"/>
    <property type="match status" value="1"/>
</dbReference>
<dbReference type="Gene3D" id="2.60.98.20">
    <property type="entry name" value="Flagellar hook protein FlgE"/>
    <property type="match status" value="1"/>
</dbReference>
<evidence type="ECO:0000259" key="7">
    <source>
        <dbReference type="Pfam" id="PF06429"/>
    </source>
</evidence>
<comment type="function">
    <text evidence="5">A flexible structure which links the flagellar filament to the drive apparatus in the basal body.</text>
</comment>
<dbReference type="NCBIfam" id="NF004242">
    <property type="entry name" value="PRK05682.2-1"/>
    <property type="match status" value="1"/>
</dbReference>
<evidence type="ECO:0000256" key="2">
    <source>
        <dbReference type="ARBA" id="ARBA00009677"/>
    </source>
</evidence>
<evidence type="ECO:0000259" key="8">
    <source>
        <dbReference type="Pfam" id="PF07559"/>
    </source>
</evidence>
<evidence type="ECO:0000256" key="5">
    <source>
        <dbReference type="RuleBase" id="RU362116"/>
    </source>
</evidence>
<feature type="domain" description="Flagellar basal-body/hook protein C-terminal" evidence="7">
    <location>
        <begin position="436"/>
        <end position="478"/>
    </location>
</feature>
<protein>
    <recommendedName>
        <fullName evidence="3 5">Flagellar hook protein FlgE</fullName>
    </recommendedName>
</protein>
<proteinExistence type="inferred from homology"/>
<comment type="caution">
    <text evidence="10">The sequence shown here is derived from an EMBL/GenBank/DDBJ whole genome shotgun (WGS) entry which is preliminary data.</text>
</comment>
<evidence type="ECO:0000256" key="1">
    <source>
        <dbReference type="ARBA" id="ARBA00004117"/>
    </source>
</evidence>
<dbReference type="InterPro" id="IPR010930">
    <property type="entry name" value="Flg_bb/hook_C_dom"/>
</dbReference>
<sequence>MPVMPVTAGRFCPARPPVFAAGRRKAAETLGPAVWPAPCTGIFRTVAGHAGHIGSEGKAMSFVGYFSTALSGLNAQSQALGAISNNIANSTTTGYRKVDTNFEALVTEASRTHYQSGGVIASPIYRNTLAGTTTTTGVTTNLAISGNGFFVTSKPTDISGAAVTFSDQTYYTRAGDFQLDPNGYLVNGSGYYAQGFTVDPVTGLATGSLDQIQVVQQVLPPEATTTVTYRADLPADAVVTVPATAQPVNTVDIFDSLGSEHSLELTWTKTAANTWQLDVAMPGGTPATAGPYAVTFDGNGHISNVNGVTAGSAGIALPAVTYPGATAQTVTLDFGTIGSDGAMTQYSGTSIDLSNISADGYAKGGFKNLTVDAQGYVSLNYDNGEKLVAFQLALARFSAAQNLQTVDGQAFTETNYSGPALVGKAGEFGLGSLVGSAVESSNVDVGEEFTDLITTQRAYSANAKVLTTVDEMLQEILNVKR</sequence>
<dbReference type="OrthoDB" id="8372879at2"/>
<dbReference type="AlphaFoldDB" id="A0A317E2U6"/>
<organism evidence="10 11">
    <name type="scientific">Zavarzinia compransoris</name>
    <dbReference type="NCBI Taxonomy" id="1264899"/>
    <lineage>
        <taxon>Bacteria</taxon>
        <taxon>Pseudomonadati</taxon>
        <taxon>Pseudomonadota</taxon>
        <taxon>Alphaproteobacteria</taxon>
        <taxon>Rhodospirillales</taxon>
        <taxon>Zavarziniaceae</taxon>
        <taxon>Zavarzinia</taxon>
    </lineage>
</organism>
<dbReference type="GO" id="GO:0009425">
    <property type="term" value="C:bacterial-type flagellum basal body"/>
    <property type="evidence" value="ECO:0007669"/>
    <property type="project" value="UniProtKB-SubCell"/>
</dbReference>
<comment type="similarity">
    <text evidence="2 5">Belongs to the flagella basal body rod proteins family.</text>
</comment>
<feature type="domain" description="Flagellar hook protein FlgE/F/G-like D1" evidence="9">
    <location>
        <begin position="143"/>
        <end position="214"/>
    </location>
</feature>
<accession>A0A317E2U6</accession>
<evidence type="ECO:0000259" key="9">
    <source>
        <dbReference type="Pfam" id="PF22692"/>
    </source>
</evidence>
<feature type="domain" description="Flagellar basal body rod protein N-terminal" evidence="6">
    <location>
        <begin position="68"/>
        <end position="96"/>
    </location>
</feature>
<dbReference type="GO" id="GO:0005829">
    <property type="term" value="C:cytosol"/>
    <property type="evidence" value="ECO:0007669"/>
    <property type="project" value="TreeGrafter"/>
</dbReference>
<dbReference type="EMBL" id="QGLF01000004">
    <property type="protein sequence ID" value="PWR19703.1"/>
    <property type="molecule type" value="Genomic_DNA"/>
</dbReference>
<dbReference type="InterPro" id="IPR001444">
    <property type="entry name" value="Flag_bb_rod_N"/>
</dbReference>
<dbReference type="Pfam" id="PF06429">
    <property type="entry name" value="Flg_bbr_C"/>
    <property type="match status" value="1"/>
</dbReference>
<dbReference type="Pfam" id="PF00460">
    <property type="entry name" value="Flg_bb_rod"/>
    <property type="match status" value="1"/>
</dbReference>
<gene>
    <name evidence="10" type="ORF">DKG75_14645</name>
</gene>
<keyword evidence="4 5" id="KW-0975">Bacterial flagellum</keyword>
<dbReference type="InterPro" id="IPR037925">
    <property type="entry name" value="FlgE/F/G-like"/>
</dbReference>
<dbReference type="PANTHER" id="PTHR30435">
    <property type="entry name" value="FLAGELLAR PROTEIN"/>
    <property type="match status" value="1"/>
</dbReference>
<dbReference type="InterPro" id="IPR053967">
    <property type="entry name" value="LlgE_F_G-like_D1"/>
</dbReference>
<dbReference type="Proteomes" id="UP000246077">
    <property type="component" value="Unassembled WGS sequence"/>
</dbReference>
<reference evidence="11" key="1">
    <citation type="submission" date="2018-05" db="EMBL/GenBank/DDBJ databases">
        <title>Zavarzinia sp. HR-AS.</title>
        <authorList>
            <person name="Lee Y."/>
            <person name="Jeon C.O."/>
        </authorList>
    </citation>
    <scope>NUCLEOTIDE SEQUENCE [LARGE SCALE GENOMIC DNA]</scope>
    <source>
        <strain evidence="11">DSM 1231</strain>
    </source>
</reference>
<dbReference type="SUPFAM" id="SSF117143">
    <property type="entry name" value="Flagellar hook protein flgE"/>
    <property type="match status" value="1"/>
</dbReference>
<comment type="subcellular location">
    <subcellularLocation>
        <location evidence="1 5">Bacterial flagellum basal body</location>
    </subcellularLocation>
</comment>
<dbReference type="PANTHER" id="PTHR30435:SF1">
    <property type="entry name" value="FLAGELLAR HOOK PROTEIN FLGE"/>
    <property type="match status" value="1"/>
</dbReference>
<dbReference type="Pfam" id="PF07559">
    <property type="entry name" value="FlgE_D2"/>
    <property type="match status" value="1"/>
</dbReference>
<name>A0A317E2U6_9PROT</name>
<evidence type="ECO:0000256" key="3">
    <source>
        <dbReference type="ARBA" id="ARBA00019015"/>
    </source>
</evidence>
<keyword evidence="10" id="KW-0282">Flagellum</keyword>
<dbReference type="Pfam" id="PF22692">
    <property type="entry name" value="LlgE_F_G_D1"/>
    <property type="match status" value="1"/>
</dbReference>
<keyword evidence="11" id="KW-1185">Reference proteome</keyword>
<dbReference type="InterPro" id="IPR020013">
    <property type="entry name" value="Flagellar_FlgE/F/G"/>
</dbReference>
<evidence type="ECO:0000313" key="11">
    <source>
        <dbReference type="Proteomes" id="UP000246077"/>
    </source>
</evidence>
<evidence type="ECO:0000259" key="6">
    <source>
        <dbReference type="Pfam" id="PF00460"/>
    </source>
</evidence>
<dbReference type="InterPro" id="IPR037058">
    <property type="entry name" value="Falgellar_hook_FlgE_sf"/>
</dbReference>
<feature type="domain" description="Flagellar hook protein FlgE D2" evidence="8">
    <location>
        <begin position="233"/>
        <end position="361"/>
    </location>
</feature>
<dbReference type="GO" id="GO:0071978">
    <property type="term" value="P:bacterial-type flagellum-dependent swarming motility"/>
    <property type="evidence" value="ECO:0007669"/>
    <property type="project" value="TreeGrafter"/>
</dbReference>
<evidence type="ECO:0000256" key="4">
    <source>
        <dbReference type="ARBA" id="ARBA00023143"/>
    </source>
</evidence>
<dbReference type="GO" id="GO:0009424">
    <property type="term" value="C:bacterial-type flagellum hook"/>
    <property type="evidence" value="ECO:0007669"/>
    <property type="project" value="TreeGrafter"/>
</dbReference>
<dbReference type="InterPro" id="IPR011491">
    <property type="entry name" value="FlgE_D2"/>
</dbReference>
<evidence type="ECO:0000313" key="10">
    <source>
        <dbReference type="EMBL" id="PWR19703.1"/>
    </source>
</evidence>
<keyword evidence="10" id="KW-0966">Cell projection</keyword>